<evidence type="ECO:0000313" key="5">
    <source>
        <dbReference type="Proteomes" id="UP001497516"/>
    </source>
</evidence>
<gene>
    <name evidence="4" type="ORF">LTRI10_LOCUS37345</name>
</gene>
<evidence type="ECO:0000256" key="1">
    <source>
        <dbReference type="ARBA" id="ARBA00008965"/>
    </source>
</evidence>
<feature type="domain" description="Hydrophobic seed protein" evidence="3">
    <location>
        <begin position="64"/>
        <end position="142"/>
    </location>
</feature>
<keyword evidence="5" id="KW-1185">Reference proteome</keyword>
<dbReference type="InterPro" id="IPR027923">
    <property type="entry name" value="Hydrophob_seed_dom"/>
</dbReference>
<dbReference type="PANTHER" id="PTHR31731">
    <property type="match status" value="1"/>
</dbReference>
<dbReference type="InterPro" id="IPR051636">
    <property type="entry name" value="Plant_LTP/defense-related"/>
</dbReference>
<dbReference type="AlphaFoldDB" id="A0AAV2FG75"/>
<dbReference type="SUPFAM" id="SSF47699">
    <property type="entry name" value="Bifunctional inhibitor/lipid-transfer protein/seed storage 2S albumin"/>
    <property type="match status" value="1"/>
</dbReference>
<name>A0AAV2FG75_9ROSI</name>
<proteinExistence type="inferred from homology"/>
<dbReference type="Pfam" id="PF14547">
    <property type="entry name" value="Hydrophob_seed"/>
    <property type="match status" value="1"/>
</dbReference>
<comment type="similarity">
    <text evidence="1">Belongs to the plant LTP family. PEARLI1 subfamily.</text>
</comment>
<dbReference type="Gene3D" id="1.10.110.10">
    <property type="entry name" value="Plant lipid-transfer and hydrophobic proteins"/>
    <property type="match status" value="1"/>
</dbReference>
<feature type="region of interest" description="Disordered" evidence="2">
    <location>
        <begin position="37"/>
        <end position="58"/>
    </location>
</feature>
<reference evidence="4 5" key="1">
    <citation type="submission" date="2024-04" db="EMBL/GenBank/DDBJ databases">
        <authorList>
            <person name="Fracassetti M."/>
        </authorList>
    </citation>
    <scope>NUCLEOTIDE SEQUENCE [LARGE SCALE GENOMIC DNA]</scope>
</reference>
<evidence type="ECO:0000259" key="3">
    <source>
        <dbReference type="Pfam" id="PF14547"/>
    </source>
</evidence>
<dbReference type="CDD" id="cd01958">
    <property type="entry name" value="HPS_like"/>
    <property type="match status" value="1"/>
</dbReference>
<sequence>MDSSSSKLSPPLHRLIIVFTLLAIIIIPLSSYPAAAQPSSSDQAPPPPPPTSELPGDNGLNTRCTIDIYRLAVCTPLVGLDIGSLTTRPCCGMLLGLIDMEATVCLCMALRANVLGMHLDIPLALDLVLSTCYTTVPHYFQCTVT</sequence>
<organism evidence="4 5">
    <name type="scientific">Linum trigynum</name>
    <dbReference type="NCBI Taxonomy" id="586398"/>
    <lineage>
        <taxon>Eukaryota</taxon>
        <taxon>Viridiplantae</taxon>
        <taxon>Streptophyta</taxon>
        <taxon>Embryophyta</taxon>
        <taxon>Tracheophyta</taxon>
        <taxon>Spermatophyta</taxon>
        <taxon>Magnoliopsida</taxon>
        <taxon>eudicotyledons</taxon>
        <taxon>Gunneridae</taxon>
        <taxon>Pentapetalae</taxon>
        <taxon>rosids</taxon>
        <taxon>fabids</taxon>
        <taxon>Malpighiales</taxon>
        <taxon>Linaceae</taxon>
        <taxon>Linum</taxon>
    </lineage>
</organism>
<evidence type="ECO:0000256" key="2">
    <source>
        <dbReference type="SAM" id="MobiDB-lite"/>
    </source>
</evidence>
<accession>A0AAV2FG75</accession>
<protein>
    <recommendedName>
        <fullName evidence="3">Hydrophobic seed protein domain-containing protein</fullName>
    </recommendedName>
</protein>
<dbReference type="Proteomes" id="UP001497516">
    <property type="component" value="Chromosome 6"/>
</dbReference>
<dbReference type="EMBL" id="OZ034819">
    <property type="protein sequence ID" value="CAL1397014.1"/>
    <property type="molecule type" value="Genomic_DNA"/>
</dbReference>
<dbReference type="InterPro" id="IPR036312">
    <property type="entry name" value="Bifun_inhib/LTP/seed_sf"/>
</dbReference>
<evidence type="ECO:0000313" key="4">
    <source>
        <dbReference type="EMBL" id="CAL1397014.1"/>
    </source>
</evidence>